<dbReference type="InterPro" id="IPR050396">
    <property type="entry name" value="Glycosyltr_51/Transpeptidase"/>
</dbReference>
<dbReference type="SUPFAM" id="SSF56601">
    <property type="entry name" value="beta-lactamase/transpeptidase-like"/>
    <property type="match status" value="1"/>
</dbReference>
<keyword evidence="10" id="KW-0328">Glycosyltransferase</keyword>
<evidence type="ECO:0000256" key="1">
    <source>
        <dbReference type="ARBA" id="ARBA00002624"/>
    </source>
</evidence>
<feature type="compositionally biased region" description="Low complexity" evidence="26">
    <location>
        <begin position="872"/>
        <end position="893"/>
    </location>
</feature>
<dbReference type="NCBIfam" id="TIGR02074">
    <property type="entry name" value="PBP_1a_fam"/>
    <property type="match status" value="1"/>
</dbReference>
<dbReference type="GO" id="GO:0009252">
    <property type="term" value="P:peptidoglycan biosynthetic process"/>
    <property type="evidence" value="ECO:0007669"/>
    <property type="project" value="UniProtKB-KW"/>
</dbReference>
<gene>
    <name evidence="29" type="ORF">H9968_06210</name>
</gene>
<comment type="catalytic activity">
    <reaction evidence="24">
        <text>[GlcNAc-(1-&gt;4)-Mur2Ac(oyl-L-Ala-gamma-D-Glu-L-Lys-D-Ala-D-Ala)](n)-di-trans,octa-cis-undecaprenyl diphosphate + beta-D-GlcNAc-(1-&gt;4)-Mur2Ac(oyl-L-Ala-gamma-D-Glu-L-Lys-D-Ala-D-Ala)-di-trans,octa-cis-undecaprenyl diphosphate = [GlcNAc-(1-&gt;4)-Mur2Ac(oyl-L-Ala-gamma-D-Glu-L-Lys-D-Ala-D-Ala)](n+1)-di-trans,octa-cis-undecaprenyl diphosphate + di-trans,octa-cis-undecaprenyl diphosphate + H(+)</text>
        <dbReference type="Rhea" id="RHEA:23708"/>
        <dbReference type="Rhea" id="RHEA-COMP:9602"/>
        <dbReference type="Rhea" id="RHEA-COMP:9603"/>
        <dbReference type="ChEBI" id="CHEBI:15378"/>
        <dbReference type="ChEBI" id="CHEBI:58405"/>
        <dbReference type="ChEBI" id="CHEBI:60033"/>
        <dbReference type="ChEBI" id="CHEBI:78435"/>
        <dbReference type="EC" id="2.4.99.28"/>
    </reaction>
</comment>
<evidence type="ECO:0000313" key="29">
    <source>
        <dbReference type="EMBL" id="HIZ39504.1"/>
    </source>
</evidence>
<evidence type="ECO:0000256" key="6">
    <source>
        <dbReference type="ARBA" id="ARBA00012448"/>
    </source>
</evidence>
<evidence type="ECO:0000256" key="13">
    <source>
        <dbReference type="ARBA" id="ARBA00022801"/>
    </source>
</evidence>
<dbReference type="PANTHER" id="PTHR32282:SF33">
    <property type="entry name" value="PEPTIDOGLYCAN GLYCOSYLTRANSFERASE"/>
    <property type="match status" value="1"/>
</dbReference>
<dbReference type="SUPFAM" id="SSF53955">
    <property type="entry name" value="Lysozyme-like"/>
    <property type="match status" value="1"/>
</dbReference>
<dbReference type="InterPro" id="IPR012338">
    <property type="entry name" value="Beta-lactam/transpept-like"/>
</dbReference>
<evidence type="ECO:0000256" key="22">
    <source>
        <dbReference type="ARBA" id="ARBA00034000"/>
    </source>
</evidence>
<comment type="subcellular location">
    <subcellularLocation>
        <location evidence="2">Cell membrane</location>
        <topology evidence="2">Single-pass type II membrane protein</topology>
    </subcellularLocation>
</comment>
<evidence type="ECO:0000256" key="3">
    <source>
        <dbReference type="ARBA" id="ARBA00004752"/>
    </source>
</evidence>
<dbReference type="GO" id="GO:0006508">
    <property type="term" value="P:proteolysis"/>
    <property type="evidence" value="ECO:0007669"/>
    <property type="project" value="UniProtKB-KW"/>
</dbReference>
<dbReference type="EC" id="2.4.99.28" evidence="23"/>
<keyword evidence="8" id="KW-0121">Carboxypeptidase</keyword>
<feature type="domain" description="Penicillin-binding protein transpeptidase" evidence="27">
    <location>
        <begin position="440"/>
        <end position="723"/>
    </location>
</feature>
<comment type="similarity">
    <text evidence="5">In the N-terminal section; belongs to the glycosyltransferase 51 family.</text>
</comment>
<dbReference type="Gene3D" id="1.10.3810.10">
    <property type="entry name" value="Biosynthetic peptidoglycan transglycosylase-like"/>
    <property type="match status" value="1"/>
</dbReference>
<evidence type="ECO:0000256" key="17">
    <source>
        <dbReference type="ARBA" id="ARBA00022989"/>
    </source>
</evidence>
<evidence type="ECO:0000256" key="24">
    <source>
        <dbReference type="ARBA" id="ARBA00049902"/>
    </source>
</evidence>
<feature type="domain" description="Glycosyl transferase family 51" evidence="28">
    <location>
        <begin position="89"/>
        <end position="262"/>
    </location>
</feature>
<evidence type="ECO:0000256" key="5">
    <source>
        <dbReference type="ARBA" id="ARBA00007739"/>
    </source>
</evidence>
<dbReference type="GO" id="GO:0005886">
    <property type="term" value="C:plasma membrane"/>
    <property type="evidence" value="ECO:0007669"/>
    <property type="project" value="UniProtKB-SubCell"/>
</dbReference>
<evidence type="ECO:0000256" key="15">
    <source>
        <dbReference type="ARBA" id="ARBA00022968"/>
    </source>
</evidence>
<protein>
    <recommendedName>
        <fullName evidence="7">Penicillin-binding protein 1A</fullName>
        <ecNumber evidence="23">2.4.99.28</ecNumber>
        <ecNumber evidence="6">3.4.16.4</ecNumber>
    </recommendedName>
</protein>
<evidence type="ECO:0000256" key="25">
    <source>
        <dbReference type="ARBA" id="ARBA00060592"/>
    </source>
</evidence>
<comment type="pathway">
    <text evidence="25">Glycan biosynthesis.</text>
</comment>
<reference evidence="29" key="2">
    <citation type="submission" date="2021-04" db="EMBL/GenBank/DDBJ databases">
        <authorList>
            <person name="Gilroy R."/>
        </authorList>
    </citation>
    <scope>NUCLEOTIDE SEQUENCE</scope>
    <source>
        <strain evidence="29">CHK179-28034</strain>
    </source>
</reference>
<evidence type="ECO:0000256" key="19">
    <source>
        <dbReference type="ARBA" id="ARBA00023251"/>
    </source>
</evidence>
<keyword evidence="21" id="KW-0961">Cell wall biogenesis/degradation</keyword>
<evidence type="ECO:0000256" key="11">
    <source>
        <dbReference type="ARBA" id="ARBA00022679"/>
    </source>
</evidence>
<evidence type="ECO:0000256" key="23">
    <source>
        <dbReference type="ARBA" id="ARBA00044770"/>
    </source>
</evidence>
<evidence type="ECO:0000256" key="14">
    <source>
        <dbReference type="ARBA" id="ARBA00022960"/>
    </source>
</evidence>
<dbReference type="PANTHER" id="PTHR32282">
    <property type="entry name" value="BINDING PROTEIN TRANSPEPTIDASE, PUTATIVE-RELATED"/>
    <property type="match status" value="1"/>
</dbReference>
<keyword evidence="9" id="KW-0645">Protease</keyword>
<keyword evidence="18" id="KW-0472">Membrane</keyword>
<comment type="catalytic activity">
    <reaction evidence="22">
        <text>Preferential cleavage: (Ac)2-L-Lys-D-Ala-|-D-Ala. Also transpeptidation of peptidyl-alanyl moieties that are N-acyl substituents of D-alanine.</text>
        <dbReference type="EC" id="3.4.16.4"/>
    </reaction>
</comment>
<keyword evidence="19" id="KW-0046">Antibiotic resistance</keyword>
<evidence type="ECO:0000259" key="28">
    <source>
        <dbReference type="Pfam" id="PF00912"/>
    </source>
</evidence>
<reference evidence="29" key="1">
    <citation type="journal article" date="2021" name="PeerJ">
        <title>Extensive microbial diversity within the chicken gut microbiome revealed by metagenomics and culture.</title>
        <authorList>
            <person name="Gilroy R."/>
            <person name="Ravi A."/>
            <person name="Getino M."/>
            <person name="Pursley I."/>
            <person name="Horton D.L."/>
            <person name="Alikhan N.F."/>
            <person name="Baker D."/>
            <person name="Gharbi K."/>
            <person name="Hall N."/>
            <person name="Watson M."/>
            <person name="Adriaenssens E.M."/>
            <person name="Foster-Nyarko E."/>
            <person name="Jarju S."/>
            <person name="Secka A."/>
            <person name="Antonio M."/>
            <person name="Oren A."/>
            <person name="Chaudhuri R.R."/>
            <person name="La Ragione R."/>
            <person name="Hildebrand F."/>
            <person name="Pallen M.J."/>
        </authorList>
    </citation>
    <scope>NUCLEOTIDE SEQUENCE</scope>
    <source>
        <strain evidence="29">CHK179-28034</strain>
    </source>
</reference>
<dbReference type="Pfam" id="PF00905">
    <property type="entry name" value="Transpeptidase"/>
    <property type="match status" value="1"/>
</dbReference>
<evidence type="ECO:0000256" key="7">
    <source>
        <dbReference type="ARBA" id="ARBA00018638"/>
    </source>
</evidence>
<dbReference type="FunFam" id="1.10.3810.10:FF:000001">
    <property type="entry name" value="Penicillin-binding protein 1A"/>
    <property type="match status" value="1"/>
</dbReference>
<evidence type="ECO:0000256" key="8">
    <source>
        <dbReference type="ARBA" id="ARBA00022645"/>
    </source>
</evidence>
<keyword evidence="20" id="KW-0511">Multifunctional enzyme</keyword>
<dbReference type="GO" id="GO:0009002">
    <property type="term" value="F:serine-type D-Ala-D-Ala carboxypeptidase activity"/>
    <property type="evidence" value="ECO:0007669"/>
    <property type="project" value="UniProtKB-EC"/>
</dbReference>
<evidence type="ECO:0000256" key="18">
    <source>
        <dbReference type="ARBA" id="ARBA00023136"/>
    </source>
</evidence>
<evidence type="ECO:0000256" key="9">
    <source>
        <dbReference type="ARBA" id="ARBA00022670"/>
    </source>
</evidence>
<keyword evidence="15" id="KW-0735">Signal-anchor</keyword>
<keyword evidence="13" id="KW-0378">Hydrolase</keyword>
<keyword evidence="14" id="KW-0133">Cell shape</keyword>
<dbReference type="Pfam" id="PF00912">
    <property type="entry name" value="Transgly"/>
    <property type="match status" value="1"/>
</dbReference>
<keyword evidence="17" id="KW-1133">Transmembrane helix</keyword>
<keyword evidence="16" id="KW-0573">Peptidoglycan synthesis</keyword>
<dbReference type="GO" id="GO:0046677">
    <property type="term" value="P:response to antibiotic"/>
    <property type="evidence" value="ECO:0007669"/>
    <property type="project" value="UniProtKB-KW"/>
</dbReference>
<dbReference type="EMBL" id="DXBR01000055">
    <property type="protein sequence ID" value="HIZ39504.1"/>
    <property type="molecule type" value="Genomic_DNA"/>
</dbReference>
<comment type="pathway">
    <text evidence="3">Cell wall biogenesis; peptidoglycan biosynthesis.</text>
</comment>
<evidence type="ECO:0000259" key="27">
    <source>
        <dbReference type="Pfam" id="PF00905"/>
    </source>
</evidence>
<evidence type="ECO:0000313" key="30">
    <source>
        <dbReference type="Proteomes" id="UP000824049"/>
    </source>
</evidence>
<comment type="similarity">
    <text evidence="4">In the C-terminal section; belongs to the transpeptidase family.</text>
</comment>
<dbReference type="InterPro" id="IPR036950">
    <property type="entry name" value="PBP_transglycosylase"/>
</dbReference>
<dbReference type="GO" id="GO:0008658">
    <property type="term" value="F:penicillin binding"/>
    <property type="evidence" value="ECO:0007669"/>
    <property type="project" value="InterPro"/>
</dbReference>
<evidence type="ECO:0000256" key="26">
    <source>
        <dbReference type="SAM" id="MobiDB-lite"/>
    </source>
</evidence>
<evidence type="ECO:0000256" key="16">
    <source>
        <dbReference type="ARBA" id="ARBA00022984"/>
    </source>
</evidence>
<dbReference type="GO" id="GO:0008955">
    <property type="term" value="F:peptidoglycan glycosyltransferase activity"/>
    <property type="evidence" value="ECO:0007669"/>
    <property type="project" value="UniProtKB-EC"/>
</dbReference>
<dbReference type="GO" id="GO:0008360">
    <property type="term" value="P:regulation of cell shape"/>
    <property type="evidence" value="ECO:0007669"/>
    <property type="project" value="UniProtKB-KW"/>
</dbReference>
<dbReference type="InterPro" id="IPR001264">
    <property type="entry name" value="Glyco_trans_51"/>
</dbReference>
<comment type="caution">
    <text evidence="29">The sequence shown here is derived from an EMBL/GenBank/DDBJ whole genome shotgun (WGS) entry which is preliminary data.</text>
</comment>
<organism evidence="29 30">
    <name type="scientific">Candidatus Anaerobutyricum stercoris</name>
    <dbReference type="NCBI Taxonomy" id="2838457"/>
    <lineage>
        <taxon>Bacteria</taxon>
        <taxon>Bacillati</taxon>
        <taxon>Bacillota</taxon>
        <taxon>Clostridia</taxon>
        <taxon>Lachnospirales</taxon>
        <taxon>Lachnospiraceae</taxon>
        <taxon>Anaerobutyricum</taxon>
    </lineage>
</organism>
<keyword evidence="12" id="KW-0812">Transmembrane</keyword>
<evidence type="ECO:0000256" key="4">
    <source>
        <dbReference type="ARBA" id="ARBA00007090"/>
    </source>
</evidence>
<dbReference type="InterPro" id="IPR023346">
    <property type="entry name" value="Lysozyme-like_dom_sf"/>
</dbReference>
<dbReference type="AlphaFoldDB" id="A0A9D2J8G5"/>
<feature type="region of interest" description="Disordered" evidence="26">
    <location>
        <begin position="863"/>
        <end position="893"/>
    </location>
</feature>
<keyword evidence="11" id="KW-0808">Transferase</keyword>
<sequence length="904" mass="101486">MRYDKTSIQKRRKQLHSRKKRIHSSLSTLLFKVFLLLLLVVIAGGCGLALGSVQGMIETTPTDYNLKPKYSATIIYDDSGGKTEVLSDYSSNRIIVDYDQIPANLRNAFIAIEDERFYEHNGVDLKGIIRAGFTALRNGGATQGASTITQQLIKNNVFEVWDESNFLAKIKRKIQEQYLAIQVEKNTSKEEILTDYLNTINLGKGTLGVESAANYYFDKSVDQLTLSECAVLASITKNPTRLNPIDHPEDNKERRDIVLKKMYELNYISNEEYEEALSDDVYSRISKTQANSTQRSVYSYFTDALITQIVEDLQSEYGYTQSQAYNLVYRGGLRIHSTQSSQMQDIADTVINDKSNYPVDTDYSLEYDLHVTKENGESITYTERDIRDYFRNAGDSDYRTIYPTKKAMRKDIRKFKKNTLADGDEVLTENIRSTLQPQVSFSLIDQSTGQVKVLVGGRGEKKDDLALNRATAFTRQPGSTFKILSTYAPALDTGGMTLATVFDDAPYTYENGDRVTNYNPDEYRGLITIRDAIIDSNNIVAVKALTQLTPQVGYDFLLKLGFTTLVNNRQTSNGSTESDVNQALSLGGITDGVTNVELTAAYAAIANHGYYNEPILYTTVEDSHGNVLLENESSPKQVMKATTSWLLTDAMKDVVSEGTGVAAQLNSDMAVAGKTGTTSNDYDFWFCGYTPYYTASIWTGYDYNTSFDNDNKYHEQIWAKIMDQIIETQQQEVRDFDACEDIRTATICAKSGKLPVSGVCSNDPEKNMERVEYFEAGTEPTESCENHIVVTFCSESNRVSRRFCPDDLLYQRVFRIRPDGSAGVTEDTPYCLNFSIDNYRCNIHTRRWKEEQDLQRQQQQLLPVIPDSTLPGGILSEDSSGGSSSGQRSPGLGDLANSILNMFR</sequence>
<evidence type="ECO:0000256" key="20">
    <source>
        <dbReference type="ARBA" id="ARBA00023268"/>
    </source>
</evidence>
<evidence type="ECO:0000256" key="12">
    <source>
        <dbReference type="ARBA" id="ARBA00022692"/>
    </source>
</evidence>
<evidence type="ECO:0000256" key="2">
    <source>
        <dbReference type="ARBA" id="ARBA00004401"/>
    </source>
</evidence>
<dbReference type="InterPro" id="IPR001460">
    <property type="entry name" value="PCN-bd_Tpept"/>
</dbReference>
<accession>A0A9D2J8G5</accession>
<comment type="function">
    <text evidence="1">Cell wall formation. Synthesis of cross-linked peptidoglycan from the lipid intermediates. The enzyme has a penicillin-insensitive transglycosylase N-terminal domain (formation of linear glycan strands) and a penicillin-sensitive transpeptidase C-terminal domain (cross-linking of the peptide subunits).</text>
</comment>
<name>A0A9D2J8G5_9FIRM</name>
<proteinExistence type="inferred from homology"/>
<evidence type="ECO:0000256" key="10">
    <source>
        <dbReference type="ARBA" id="ARBA00022676"/>
    </source>
</evidence>
<dbReference type="GO" id="GO:0071555">
    <property type="term" value="P:cell wall organization"/>
    <property type="evidence" value="ECO:0007669"/>
    <property type="project" value="UniProtKB-KW"/>
</dbReference>
<evidence type="ECO:0000256" key="21">
    <source>
        <dbReference type="ARBA" id="ARBA00023316"/>
    </source>
</evidence>
<dbReference type="EC" id="3.4.16.4" evidence="6"/>
<dbReference type="Proteomes" id="UP000824049">
    <property type="component" value="Unassembled WGS sequence"/>
</dbReference>
<dbReference type="Gene3D" id="3.40.710.10">
    <property type="entry name" value="DD-peptidase/beta-lactamase superfamily"/>
    <property type="match status" value="1"/>
</dbReference>